<name>A0ABN3KZY7_9ACTN</name>
<keyword evidence="2" id="KW-1185">Reference proteome</keyword>
<dbReference type="Proteomes" id="UP001501358">
    <property type="component" value="Unassembled WGS sequence"/>
</dbReference>
<gene>
    <name evidence="1" type="ORF">GCM10010406_07120</name>
</gene>
<sequence>MNPPPPPFRFRPRDDFTMDPALDDRALSRARDALAMGRWTEARSLLAATGRDWDRRAHRVTVLAEPAARSRWADEWLMAEPDSADAAVLAAHAAVVSAVRGEIPAADAEAACTSAARSLPEDPTPWYGLLLLVRHTSTDSGRLKACFDQVRSRDPWHHGAHHAMTAWLAERRESAADDPFHEVYEFADQVVWERPPGSPLAMLPVIAHAERFRVLMTARQLAPDIADSLYWTSARARRGLRLAFDWWLEGEGRDHARLKLDLNYLAHAKYHEGRTTEAAALFNVIGPHATREPWAYGEPDAAEAFRRARARARGGRPGS</sequence>
<dbReference type="RefSeq" id="WP_269121040.1">
    <property type="nucleotide sequence ID" value="NZ_BAAATA010000003.1"/>
</dbReference>
<dbReference type="EMBL" id="BAAATA010000003">
    <property type="protein sequence ID" value="GAA2473764.1"/>
    <property type="molecule type" value="Genomic_DNA"/>
</dbReference>
<protein>
    <recommendedName>
        <fullName evidence="3">DUF4034 domain-containing protein</fullName>
    </recommendedName>
</protein>
<organism evidence="1 2">
    <name type="scientific">Streptomyces thermolineatus</name>
    <dbReference type="NCBI Taxonomy" id="44033"/>
    <lineage>
        <taxon>Bacteria</taxon>
        <taxon>Bacillati</taxon>
        <taxon>Actinomycetota</taxon>
        <taxon>Actinomycetes</taxon>
        <taxon>Kitasatosporales</taxon>
        <taxon>Streptomycetaceae</taxon>
        <taxon>Streptomyces</taxon>
    </lineage>
</organism>
<evidence type="ECO:0000313" key="1">
    <source>
        <dbReference type="EMBL" id="GAA2473764.1"/>
    </source>
</evidence>
<accession>A0ABN3KZY7</accession>
<evidence type="ECO:0008006" key="3">
    <source>
        <dbReference type="Google" id="ProtNLM"/>
    </source>
</evidence>
<evidence type="ECO:0000313" key="2">
    <source>
        <dbReference type="Proteomes" id="UP001501358"/>
    </source>
</evidence>
<proteinExistence type="predicted"/>
<reference evidence="1 2" key="1">
    <citation type="journal article" date="2019" name="Int. J. Syst. Evol. Microbiol.">
        <title>The Global Catalogue of Microorganisms (GCM) 10K type strain sequencing project: providing services to taxonomists for standard genome sequencing and annotation.</title>
        <authorList>
            <consortium name="The Broad Institute Genomics Platform"/>
            <consortium name="The Broad Institute Genome Sequencing Center for Infectious Disease"/>
            <person name="Wu L."/>
            <person name="Ma J."/>
        </authorList>
    </citation>
    <scope>NUCLEOTIDE SEQUENCE [LARGE SCALE GENOMIC DNA]</scope>
    <source>
        <strain evidence="1 2">JCM 6307</strain>
    </source>
</reference>
<comment type="caution">
    <text evidence="1">The sequence shown here is derived from an EMBL/GenBank/DDBJ whole genome shotgun (WGS) entry which is preliminary data.</text>
</comment>